<evidence type="ECO:0000256" key="1">
    <source>
        <dbReference type="SAM" id="MobiDB-lite"/>
    </source>
</evidence>
<dbReference type="AlphaFoldDB" id="A0A4V3C8P3"/>
<feature type="compositionally biased region" description="Basic and acidic residues" evidence="1">
    <location>
        <begin position="510"/>
        <end position="550"/>
    </location>
</feature>
<protein>
    <submittedName>
        <fullName evidence="3">DMSO/TMAO reductase YedYZ heme-binding membrane subunit</fullName>
    </submittedName>
</protein>
<feature type="region of interest" description="Disordered" evidence="1">
    <location>
        <begin position="384"/>
        <end position="631"/>
    </location>
</feature>
<keyword evidence="2" id="KW-0472">Membrane</keyword>
<feature type="compositionally biased region" description="Basic and acidic residues" evidence="1">
    <location>
        <begin position="384"/>
        <end position="456"/>
    </location>
</feature>
<dbReference type="Proteomes" id="UP000294901">
    <property type="component" value="Unassembled WGS sequence"/>
</dbReference>
<feature type="transmembrane region" description="Helical" evidence="2">
    <location>
        <begin position="176"/>
        <end position="197"/>
    </location>
</feature>
<evidence type="ECO:0000313" key="4">
    <source>
        <dbReference type="Proteomes" id="UP000294901"/>
    </source>
</evidence>
<feature type="transmembrane region" description="Helical" evidence="2">
    <location>
        <begin position="66"/>
        <end position="85"/>
    </location>
</feature>
<reference evidence="3 4" key="1">
    <citation type="submission" date="2019-03" db="EMBL/GenBank/DDBJ databases">
        <title>Sequencing the genomes of 1000 actinobacteria strains.</title>
        <authorList>
            <person name="Klenk H.-P."/>
        </authorList>
    </citation>
    <scope>NUCLEOTIDE SEQUENCE [LARGE SCALE GENOMIC DNA]</scope>
    <source>
        <strain evidence="3 4">DSM 43805</strain>
    </source>
</reference>
<accession>A0A4V3C8P3</accession>
<feature type="transmembrane region" description="Helical" evidence="2">
    <location>
        <begin position="203"/>
        <end position="224"/>
    </location>
</feature>
<feature type="compositionally biased region" description="Basic and acidic residues" evidence="1">
    <location>
        <begin position="586"/>
        <end position="596"/>
    </location>
</feature>
<dbReference type="OrthoDB" id="4282511at2"/>
<feature type="transmembrane region" description="Helical" evidence="2">
    <location>
        <begin position="29"/>
        <end position="46"/>
    </location>
</feature>
<feature type="region of interest" description="Disordered" evidence="1">
    <location>
        <begin position="290"/>
        <end position="370"/>
    </location>
</feature>
<comment type="caution">
    <text evidence="3">The sequence shown here is derived from an EMBL/GenBank/DDBJ whole genome shotgun (WGS) entry which is preliminary data.</text>
</comment>
<organism evidence="3 4">
    <name type="scientific">Paractinoplanes brasiliensis</name>
    <dbReference type="NCBI Taxonomy" id="52695"/>
    <lineage>
        <taxon>Bacteria</taxon>
        <taxon>Bacillati</taxon>
        <taxon>Actinomycetota</taxon>
        <taxon>Actinomycetes</taxon>
        <taxon>Micromonosporales</taxon>
        <taxon>Micromonosporaceae</taxon>
        <taxon>Paractinoplanes</taxon>
    </lineage>
</organism>
<dbReference type="EMBL" id="SNWR01000001">
    <property type="protein sequence ID" value="TDO42398.1"/>
    <property type="molecule type" value="Genomic_DNA"/>
</dbReference>
<evidence type="ECO:0000256" key="2">
    <source>
        <dbReference type="SAM" id="Phobius"/>
    </source>
</evidence>
<keyword evidence="4" id="KW-1185">Reference proteome</keyword>
<keyword evidence="2" id="KW-0812">Transmembrane</keyword>
<proteinExistence type="predicted"/>
<dbReference type="RefSeq" id="WP_133876291.1">
    <property type="nucleotide sequence ID" value="NZ_BOMD01000062.1"/>
</dbReference>
<feature type="compositionally biased region" description="Basic and acidic residues" evidence="1">
    <location>
        <begin position="329"/>
        <end position="370"/>
    </location>
</feature>
<feature type="transmembrane region" description="Helical" evidence="2">
    <location>
        <begin position="144"/>
        <end position="164"/>
    </location>
</feature>
<gene>
    <name evidence="3" type="ORF">C8E87_6169</name>
</gene>
<sequence>MARTKNNERSTNRVAVDVGATGTREPSKGAVAVLAVSVIAAIWAVAMMTKPGRIGYVYFFMYAEFYMGVLTLVSLSITIMIGLVSTDRLVLSIRQRVLLQSAHRTTGVIAVASLFVHVWTKVTENHASLIDVFIPFLYPGDNKVYVGFGTMSGMIMILVMWTGIARSRFIGRGSPWMWRGIHSISYLMWPIALMHGLGAGRPAATWVIVSYVVCVLGVLVGLAVRLSVSLNRRKDFASTAASGGMKPVGSLVPTSSPAMKRPGRRERAAAVEPERLGPVAVVDTFQPAAITAPPVAPPPADDLVAPRQRRARPEETFDEPTGMMPGYDQEARRGRGRRVEDEIEFDEPRGRRYPGEDTSTRMRRPELEDTSARMRRVEMDGFEDTQTRMRRVEMDDTGARMRRPELEDTSARMRRPGFEDTQTRMRRVEMDGMDDTQTRMRRVEMDDTSARMRRVEMNGYPEPAFEDAPAPRRRRYADEDDEPPRSRRRGDMPLYEEPPRSSRYADGYDEVPRQRGRYDDDTPPPRRSRSESRYDRETEDAPRARRDRGADIFGADSGRHSRSGFADLGNAEDLEPDETPTLVDMASRRALREQQDSGRVPAGRAARRAGRGRVADEADDGYWSQLRGEAN</sequence>
<name>A0A4V3C8P3_9ACTN</name>
<evidence type="ECO:0000313" key="3">
    <source>
        <dbReference type="EMBL" id="TDO42398.1"/>
    </source>
</evidence>
<keyword evidence="2" id="KW-1133">Transmembrane helix</keyword>